<organism evidence="8 9">
    <name type="scientific">Sporothrix brasiliensis 5110</name>
    <dbReference type="NCBI Taxonomy" id="1398154"/>
    <lineage>
        <taxon>Eukaryota</taxon>
        <taxon>Fungi</taxon>
        <taxon>Dikarya</taxon>
        <taxon>Ascomycota</taxon>
        <taxon>Pezizomycotina</taxon>
        <taxon>Sordariomycetes</taxon>
        <taxon>Sordariomycetidae</taxon>
        <taxon>Ophiostomatales</taxon>
        <taxon>Ophiostomataceae</taxon>
        <taxon>Sporothrix</taxon>
    </lineage>
</organism>
<accession>A0A0C2J676</accession>
<dbReference type="InterPro" id="IPR028146">
    <property type="entry name" value="PRKCSH_N"/>
</dbReference>
<reference evidence="8 9" key="1">
    <citation type="journal article" date="2014" name="BMC Genomics">
        <title>Comparative genomics of the major fungal agents of human and animal Sporotrichosis: Sporothrix schenckii and Sporothrix brasiliensis.</title>
        <authorList>
            <person name="Teixeira M.M."/>
            <person name="de Almeida L.G."/>
            <person name="Kubitschek-Barreira P."/>
            <person name="Alves F.L."/>
            <person name="Kioshima E.S."/>
            <person name="Abadio A.K."/>
            <person name="Fernandes L."/>
            <person name="Derengowski L.S."/>
            <person name="Ferreira K.S."/>
            <person name="Souza R.C."/>
            <person name="Ruiz J.C."/>
            <person name="de Andrade N.C."/>
            <person name="Paes H.C."/>
            <person name="Nicola A.M."/>
            <person name="Albuquerque P."/>
            <person name="Gerber A.L."/>
            <person name="Martins V.P."/>
            <person name="Peconick L.D."/>
            <person name="Neto A.V."/>
            <person name="Chaucanez C.B."/>
            <person name="Silva P.A."/>
            <person name="Cunha O.L."/>
            <person name="de Oliveira F.F."/>
            <person name="dos Santos T.C."/>
            <person name="Barros A.L."/>
            <person name="Soares M.A."/>
            <person name="de Oliveira L.M."/>
            <person name="Marini M.M."/>
            <person name="Villalobos-Duno H."/>
            <person name="Cunha M.M."/>
            <person name="de Hoog S."/>
            <person name="da Silveira J.F."/>
            <person name="Henrissat B."/>
            <person name="Nino-Vega G.A."/>
            <person name="Cisalpino P.S."/>
            <person name="Mora-Montes H.M."/>
            <person name="Almeida S.R."/>
            <person name="Stajich J.E."/>
            <person name="Lopes-Bezerra L.M."/>
            <person name="Vasconcelos A.T."/>
            <person name="Felipe M.S."/>
        </authorList>
    </citation>
    <scope>NUCLEOTIDE SEQUENCE [LARGE SCALE GENOMIC DNA]</scope>
    <source>
        <strain evidence="8 9">5110</strain>
    </source>
</reference>
<dbReference type="Pfam" id="PF12999">
    <property type="entry name" value="PRKCSH-like"/>
    <property type="match status" value="2"/>
</dbReference>
<dbReference type="HOGENOM" id="CLU_016834_2_1_1"/>
<comment type="caution">
    <text evidence="8">The sequence shown here is derived from an EMBL/GenBank/DDBJ whole genome shotgun (WGS) entry which is preliminary data.</text>
</comment>
<dbReference type="SUPFAM" id="SSF50911">
    <property type="entry name" value="Mannose 6-phosphate receptor domain"/>
    <property type="match status" value="1"/>
</dbReference>
<keyword evidence="3" id="KW-0256">Endoplasmic reticulum</keyword>
<dbReference type="Proteomes" id="UP000031575">
    <property type="component" value="Unassembled WGS sequence"/>
</dbReference>
<protein>
    <recommendedName>
        <fullName evidence="1">Glucosidase 2 subunit beta</fullName>
    </recommendedName>
</protein>
<evidence type="ECO:0000256" key="3">
    <source>
        <dbReference type="ARBA" id="ARBA00022824"/>
    </source>
</evidence>
<dbReference type="Pfam" id="PF13015">
    <property type="entry name" value="PRKCSH_1"/>
    <property type="match status" value="1"/>
</dbReference>
<evidence type="ECO:0000256" key="5">
    <source>
        <dbReference type="SAM" id="MobiDB-lite"/>
    </source>
</evidence>
<feature type="compositionally biased region" description="Basic and acidic residues" evidence="5">
    <location>
        <begin position="213"/>
        <end position="225"/>
    </location>
</feature>
<dbReference type="GeneID" id="63675780"/>
<evidence type="ECO:0000256" key="6">
    <source>
        <dbReference type="SAM" id="SignalP"/>
    </source>
</evidence>
<name>A0A0C2J676_9PEZI</name>
<evidence type="ECO:0000256" key="1">
    <source>
        <dbReference type="ARBA" id="ARBA00022387"/>
    </source>
</evidence>
<dbReference type="PANTHER" id="PTHR12630">
    <property type="entry name" value="N-LINKED OLIGOSACCHARIDE PROCESSING"/>
    <property type="match status" value="1"/>
</dbReference>
<feature type="signal peptide" evidence="6">
    <location>
        <begin position="1"/>
        <end position="21"/>
    </location>
</feature>
<feature type="compositionally biased region" description="Polar residues" evidence="5">
    <location>
        <begin position="405"/>
        <end position="415"/>
    </location>
</feature>
<keyword evidence="8" id="KW-0418">Kinase</keyword>
<evidence type="ECO:0000259" key="7">
    <source>
        <dbReference type="PROSITE" id="PS51914"/>
    </source>
</evidence>
<evidence type="ECO:0000313" key="8">
    <source>
        <dbReference type="EMBL" id="KIH92552.1"/>
    </source>
</evidence>
<feature type="region of interest" description="Disordered" evidence="5">
    <location>
        <begin position="213"/>
        <end position="238"/>
    </location>
</feature>
<dbReference type="InterPro" id="IPR009011">
    <property type="entry name" value="Man6P_isomerase_rcpt-bd_dom_sf"/>
</dbReference>
<feature type="chain" id="PRO_5002151079" description="Glucosidase 2 subunit beta" evidence="6">
    <location>
        <begin position="22"/>
        <end position="567"/>
    </location>
</feature>
<dbReference type="GO" id="GO:0017177">
    <property type="term" value="C:glucosidase II complex"/>
    <property type="evidence" value="ECO:0007669"/>
    <property type="project" value="TreeGrafter"/>
</dbReference>
<dbReference type="InterPro" id="IPR036607">
    <property type="entry name" value="PRKCSH"/>
</dbReference>
<feature type="domain" description="MRH" evidence="7">
    <location>
        <begin position="439"/>
        <end position="553"/>
    </location>
</feature>
<keyword evidence="8" id="KW-0808">Transferase</keyword>
<evidence type="ECO:0000313" key="9">
    <source>
        <dbReference type="Proteomes" id="UP000031575"/>
    </source>
</evidence>
<keyword evidence="9" id="KW-1185">Reference proteome</keyword>
<dbReference type="InterPro" id="IPR039794">
    <property type="entry name" value="Gtb1-like"/>
</dbReference>
<dbReference type="GO" id="GO:0006491">
    <property type="term" value="P:N-glycan processing"/>
    <property type="evidence" value="ECO:0007669"/>
    <property type="project" value="TreeGrafter"/>
</dbReference>
<proteinExistence type="predicted"/>
<dbReference type="OrthoDB" id="28322at2759"/>
<feature type="region of interest" description="Disordered" evidence="5">
    <location>
        <begin position="394"/>
        <end position="421"/>
    </location>
</feature>
<dbReference type="GO" id="GO:0016301">
    <property type="term" value="F:kinase activity"/>
    <property type="evidence" value="ECO:0007669"/>
    <property type="project" value="UniProtKB-KW"/>
</dbReference>
<evidence type="ECO:0000256" key="4">
    <source>
        <dbReference type="ARBA" id="ARBA00023157"/>
    </source>
</evidence>
<evidence type="ECO:0000256" key="2">
    <source>
        <dbReference type="ARBA" id="ARBA00022729"/>
    </source>
</evidence>
<dbReference type="Gene3D" id="2.70.130.10">
    <property type="entry name" value="Mannose-6-phosphate receptor binding domain"/>
    <property type="match status" value="1"/>
</dbReference>
<sequence>MRQTRALLLAGAFASSNVAIAASLPRGVSPEFAKFYEAKSKFTCITNPSIVLDIAQVNDGSCDCPDGSDEPGTAACAYLDPLSPPQPLPGSPSGTTNTTPALPGFWCENAGHVGAYVPFSYVNDGICDYELCCDGSEEYAHKGGVKCANKCAAIGKAFRKAEQERQQGQERALKQRRALVQEARQLRNQVVERIAKFRSEIVGLEKTRDRLQRELSETERAERGKVVKNGGSGPKKGSKLSLLVSLAKQRVDELRETLDKVLDHRDDLQDKVDELETILRNFKEQYNPNFNDEGVKSAVHAWEDYAAKTAGEQKTELSDVDVHAVLKEDSEENGVNWKAFETDDARDTDVLYSFEAYLPPSVRLYLHDKLAALRVWLVESGLLADNSDASNESQALKNARGALQSAENDLSSRQNSLREDEADLTKDYGADEIFRALKDKCTTTEVGEYDYEVCWLGQATQKSKKGHGNTSLGRFERVDTEVADEEERTDGKSLGKGPRTVLRYENGLHCWNGPNRRTDVWLGCAETEEIWRVTEAEKCVYKMEVGTPAACKESPKAADTGSGKDEL</sequence>
<dbReference type="InterPro" id="IPR044865">
    <property type="entry name" value="MRH_dom"/>
</dbReference>
<dbReference type="RefSeq" id="XP_040620562.1">
    <property type="nucleotide sequence ID" value="XM_040760859.1"/>
</dbReference>
<dbReference type="PANTHER" id="PTHR12630:SF1">
    <property type="entry name" value="GLUCOSIDASE 2 SUBUNIT BETA"/>
    <property type="match status" value="1"/>
</dbReference>
<keyword evidence="2 6" id="KW-0732">Signal</keyword>
<dbReference type="EMBL" id="AWTV01000006">
    <property type="protein sequence ID" value="KIH92552.1"/>
    <property type="molecule type" value="Genomic_DNA"/>
</dbReference>
<keyword evidence="4" id="KW-1015">Disulfide bond</keyword>
<gene>
    <name evidence="8" type="ORF">SPBR_02556</name>
</gene>
<dbReference type="AlphaFoldDB" id="A0A0C2J676"/>
<dbReference type="VEuPathDB" id="FungiDB:SPBR_02556"/>
<dbReference type="PROSITE" id="PS51914">
    <property type="entry name" value="MRH"/>
    <property type="match status" value="1"/>
</dbReference>